<accession>A0A067PLM8</accession>
<dbReference type="OrthoDB" id="413079at2759"/>
<feature type="transmembrane region" description="Helical" evidence="7">
    <location>
        <begin position="386"/>
        <end position="405"/>
    </location>
</feature>
<protein>
    <recommendedName>
        <fullName evidence="8">Major facilitator superfamily (MFS) profile domain-containing protein</fullName>
    </recommendedName>
</protein>
<dbReference type="HOGENOM" id="CLU_021993_5_0_1"/>
<dbReference type="GO" id="GO:0012505">
    <property type="term" value="C:endomembrane system"/>
    <property type="evidence" value="ECO:0007669"/>
    <property type="project" value="UniProtKB-SubCell"/>
</dbReference>
<dbReference type="EMBL" id="KL197727">
    <property type="protein sequence ID" value="KDQ54735.1"/>
    <property type="molecule type" value="Genomic_DNA"/>
</dbReference>
<evidence type="ECO:0000313" key="10">
    <source>
        <dbReference type="Proteomes" id="UP000027265"/>
    </source>
</evidence>
<sequence>SSLLFVGTTVGFCLGTLVVESVVHFLGRFYTSAERASCIPAVPMVSRLLSLKSVKTESRDGVVGYSPSQARLLSLFIFSLVHASFFIIMGLSKGFPGLFMAYVTAAFARAFLTGENAYIASTPTKGLGYTFGFWSAGGFVAPLVCQTLIAQGIPWSHFYLGSLVISAINSCLFVYAFRSTSNEFTRDRQAALHASFPQAIPETKADHTDYDYKEKSSSCLKRAFSMVYVWAFSIYLWIYSGSENTTVGFMTTYVLDVRHANPNTAGYVVSGFWGGQVISRFAWGYASPRLSFTTRKYILHGCLFIAFAMNILIWFINSTVENALSTSIIGLVYGPIFPGTLGLSNDILPEDVHMISMAIMSAFSSFGAAIFPFITGLLATKKGAQTLTYMTVAQTVALATIWFLFPSRIPRRLQTSRRLDVRVPSWT</sequence>
<feature type="transmembrane region" description="Helical" evidence="7">
    <location>
        <begin position="223"/>
        <end position="240"/>
    </location>
</feature>
<dbReference type="Pfam" id="PF07690">
    <property type="entry name" value="MFS_1"/>
    <property type="match status" value="1"/>
</dbReference>
<feature type="transmembrane region" description="Helical" evidence="7">
    <location>
        <begin position="131"/>
        <end position="153"/>
    </location>
</feature>
<feature type="transmembrane region" description="Helical" evidence="7">
    <location>
        <begin position="323"/>
        <end position="343"/>
    </location>
</feature>
<name>A0A067PLM8_9AGAM</name>
<keyword evidence="6 7" id="KW-0472">Membrane</keyword>
<feature type="transmembrane region" description="Helical" evidence="7">
    <location>
        <begin position="72"/>
        <end position="92"/>
    </location>
</feature>
<feature type="transmembrane region" description="Helical" evidence="7">
    <location>
        <begin position="265"/>
        <end position="285"/>
    </location>
</feature>
<dbReference type="GO" id="GO:0016020">
    <property type="term" value="C:membrane"/>
    <property type="evidence" value="ECO:0007669"/>
    <property type="project" value="TreeGrafter"/>
</dbReference>
<dbReference type="InterPro" id="IPR036259">
    <property type="entry name" value="MFS_trans_sf"/>
</dbReference>
<organism evidence="9 10">
    <name type="scientific">Jaapia argillacea MUCL 33604</name>
    <dbReference type="NCBI Taxonomy" id="933084"/>
    <lineage>
        <taxon>Eukaryota</taxon>
        <taxon>Fungi</taxon>
        <taxon>Dikarya</taxon>
        <taxon>Basidiomycota</taxon>
        <taxon>Agaricomycotina</taxon>
        <taxon>Agaricomycetes</taxon>
        <taxon>Agaricomycetidae</taxon>
        <taxon>Jaapiales</taxon>
        <taxon>Jaapiaceae</taxon>
        <taxon>Jaapia</taxon>
    </lineage>
</organism>
<keyword evidence="10" id="KW-1185">Reference proteome</keyword>
<evidence type="ECO:0000256" key="3">
    <source>
        <dbReference type="ARBA" id="ARBA00022448"/>
    </source>
</evidence>
<evidence type="ECO:0000256" key="1">
    <source>
        <dbReference type="ARBA" id="ARBA00004127"/>
    </source>
</evidence>
<evidence type="ECO:0000256" key="4">
    <source>
        <dbReference type="ARBA" id="ARBA00022692"/>
    </source>
</evidence>
<comment type="similarity">
    <text evidence="2">Belongs to the major facilitator superfamily.</text>
</comment>
<dbReference type="PANTHER" id="PTHR23514">
    <property type="entry name" value="BYPASS OF STOP CODON PROTEIN 6"/>
    <property type="match status" value="1"/>
</dbReference>
<evidence type="ECO:0000313" key="9">
    <source>
        <dbReference type="EMBL" id="KDQ54735.1"/>
    </source>
</evidence>
<dbReference type="PANTHER" id="PTHR23514:SF3">
    <property type="entry name" value="BYPASS OF STOP CODON PROTEIN 6"/>
    <property type="match status" value="1"/>
</dbReference>
<reference evidence="10" key="1">
    <citation type="journal article" date="2014" name="Proc. Natl. Acad. Sci. U.S.A.">
        <title>Extensive sampling of basidiomycete genomes demonstrates inadequacy of the white-rot/brown-rot paradigm for wood decay fungi.</title>
        <authorList>
            <person name="Riley R."/>
            <person name="Salamov A.A."/>
            <person name="Brown D.W."/>
            <person name="Nagy L.G."/>
            <person name="Floudas D."/>
            <person name="Held B.W."/>
            <person name="Levasseur A."/>
            <person name="Lombard V."/>
            <person name="Morin E."/>
            <person name="Otillar R."/>
            <person name="Lindquist E.A."/>
            <person name="Sun H."/>
            <person name="LaButti K.M."/>
            <person name="Schmutz J."/>
            <person name="Jabbour D."/>
            <person name="Luo H."/>
            <person name="Baker S.E."/>
            <person name="Pisabarro A.G."/>
            <person name="Walton J.D."/>
            <person name="Blanchette R.A."/>
            <person name="Henrissat B."/>
            <person name="Martin F."/>
            <person name="Cullen D."/>
            <person name="Hibbett D.S."/>
            <person name="Grigoriev I.V."/>
        </authorList>
    </citation>
    <scope>NUCLEOTIDE SEQUENCE [LARGE SCALE GENOMIC DNA]</scope>
    <source>
        <strain evidence="10">MUCL 33604</strain>
    </source>
</reference>
<keyword evidence="5 7" id="KW-1133">Transmembrane helix</keyword>
<dbReference type="InterPro" id="IPR020846">
    <property type="entry name" value="MFS_dom"/>
</dbReference>
<proteinExistence type="inferred from homology"/>
<dbReference type="SUPFAM" id="SSF103473">
    <property type="entry name" value="MFS general substrate transporter"/>
    <property type="match status" value="1"/>
</dbReference>
<feature type="transmembrane region" description="Helical" evidence="7">
    <location>
        <begin position="6"/>
        <end position="27"/>
    </location>
</feature>
<keyword evidence="4 7" id="KW-0812">Transmembrane</keyword>
<dbReference type="InParanoid" id="A0A067PLM8"/>
<comment type="subcellular location">
    <subcellularLocation>
        <location evidence="1">Endomembrane system</location>
        <topology evidence="1">Multi-pass membrane protein</topology>
    </subcellularLocation>
</comment>
<dbReference type="InterPro" id="IPR051788">
    <property type="entry name" value="MFS_Transporter"/>
</dbReference>
<keyword evidence="3" id="KW-0813">Transport</keyword>
<dbReference type="Gene3D" id="1.20.1250.20">
    <property type="entry name" value="MFS general substrate transporter like domains"/>
    <property type="match status" value="1"/>
</dbReference>
<feature type="transmembrane region" description="Helical" evidence="7">
    <location>
        <begin position="355"/>
        <end position="374"/>
    </location>
</feature>
<feature type="transmembrane region" description="Helical" evidence="7">
    <location>
        <begin position="159"/>
        <end position="177"/>
    </location>
</feature>
<feature type="transmembrane region" description="Helical" evidence="7">
    <location>
        <begin position="98"/>
        <end position="119"/>
    </location>
</feature>
<feature type="domain" description="Major facilitator superfamily (MFS) profile" evidence="8">
    <location>
        <begin position="229"/>
        <end position="427"/>
    </location>
</feature>
<evidence type="ECO:0000256" key="2">
    <source>
        <dbReference type="ARBA" id="ARBA00008335"/>
    </source>
</evidence>
<feature type="transmembrane region" description="Helical" evidence="7">
    <location>
        <begin position="297"/>
        <end position="317"/>
    </location>
</feature>
<gene>
    <name evidence="9" type="ORF">JAAARDRAFT_692970</name>
</gene>
<evidence type="ECO:0000259" key="8">
    <source>
        <dbReference type="PROSITE" id="PS50850"/>
    </source>
</evidence>
<dbReference type="InterPro" id="IPR011701">
    <property type="entry name" value="MFS"/>
</dbReference>
<dbReference type="GO" id="GO:0022857">
    <property type="term" value="F:transmembrane transporter activity"/>
    <property type="evidence" value="ECO:0007669"/>
    <property type="project" value="InterPro"/>
</dbReference>
<evidence type="ECO:0000256" key="6">
    <source>
        <dbReference type="ARBA" id="ARBA00023136"/>
    </source>
</evidence>
<dbReference type="Proteomes" id="UP000027265">
    <property type="component" value="Unassembled WGS sequence"/>
</dbReference>
<feature type="non-terminal residue" evidence="9">
    <location>
        <position position="1"/>
    </location>
</feature>
<dbReference type="AlphaFoldDB" id="A0A067PLM8"/>
<evidence type="ECO:0000256" key="7">
    <source>
        <dbReference type="SAM" id="Phobius"/>
    </source>
</evidence>
<dbReference type="PROSITE" id="PS50850">
    <property type="entry name" value="MFS"/>
    <property type="match status" value="1"/>
</dbReference>
<evidence type="ECO:0000256" key="5">
    <source>
        <dbReference type="ARBA" id="ARBA00022989"/>
    </source>
</evidence>